<dbReference type="AlphaFoldDB" id="A0A8K0GIW1"/>
<dbReference type="PANTHER" id="PTHR11092">
    <property type="entry name" value="SUGAR NUCLEOTIDE EPIMERASE RELATED"/>
    <property type="match status" value="1"/>
</dbReference>
<reference evidence="3" key="1">
    <citation type="submission" date="2019-08" db="EMBL/GenBank/DDBJ databases">
        <title>The genome of the North American firefly Photinus pyralis.</title>
        <authorList>
            <consortium name="Photinus pyralis genome working group"/>
            <person name="Fallon T.R."/>
            <person name="Sander Lower S.E."/>
            <person name="Weng J.-K."/>
        </authorList>
    </citation>
    <scope>NUCLEOTIDE SEQUENCE</scope>
    <source>
        <strain evidence="3">TRF0915ILg1</strain>
        <tissue evidence="3">Whole body</tissue>
    </source>
</reference>
<dbReference type="Proteomes" id="UP000801492">
    <property type="component" value="Unassembled WGS sequence"/>
</dbReference>
<proteinExistence type="predicted"/>
<dbReference type="Gene3D" id="3.40.50.720">
    <property type="entry name" value="NAD(P)-binding Rossmann-like Domain"/>
    <property type="match status" value="1"/>
</dbReference>
<dbReference type="Pfam" id="PF01370">
    <property type="entry name" value="Epimerase"/>
    <property type="match status" value="1"/>
</dbReference>
<dbReference type="InterPro" id="IPR013549">
    <property type="entry name" value="DUF1731"/>
</dbReference>
<name>A0A8K0GIW1_IGNLU</name>
<gene>
    <name evidence="3" type="ORF">ILUMI_02876</name>
</gene>
<dbReference type="NCBIfam" id="TIGR01777">
    <property type="entry name" value="yfcH"/>
    <property type="match status" value="1"/>
</dbReference>
<protein>
    <recommendedName>
        <fullName evidence="5">Epimerase family protein SDR39U1</fullName>
    </recommendedName>
</protein>
<evidence type="ECO:0008006" key="5">
    <source>
        <dbReference type="Google" id="ProtNLM"/>
    </source>
</evidence>
<dbReference type="SUPFAM" id="SSF51735">
    <property type="entry name" value="NAD(P)-binding Rossmann-fold domains"/>
    <property type="match status" value="1"/>
</dbReference>
<dbReference type="InterPro" id="IPR036291">
    <property type="entry name" value="NAD(P)-bd_dom_sf"/>
</dbReference>
<dbReference type="Pfam" id="PF08338">
    <property type="entry name" value="DUF1731"/>
    <property type="match status" value="1"/>
</dbReference>
<evidence type="ECO:0000259" key="1">
    <source>
        <dbReference type="Pfam" id="PF01370"/>
    </source>
</evidence>
<comment type="caution">
    <text evidence="3">The sequence shown here is derived from an EMBL/GenBank/DDBJ whole genome shotgun (WGS) entry which is preliminary data.</text>
</comment>
<organism evidence="3 4">
    <name type="scientific">Ignelater luminosus</name>
    <name type="common">Cucubano</name>
    <name type="synonym">Pyrophorus luminosus</name>
    <dbReference type="NCBI Taxonomy" id="2038154"/>
    <lineage>
        <taxon>Eukaryota</taxon>
        <taxon>Metazoa</taxon>
        <taxon>Ecdysozoa</taxon>
        <taxon>Arthropoda</taxon>
        <taxon>Hexapoda</taxon>
        <taxon>Insecta</taxon>
        <taxon>Pterygota</taxon>
        <taxon>Neoptera</taxon>
        <taxon>Endopterygota</taxon>
        <taxon>Coleoptera</taxon>
        <taxon>Polyphaga</taxon>
        <taxon>Elateriformia</taxon>
        <taxon>Elateroidea</taxon>
        <taxon>Elateridae</taxon>
        <taxon>Agrypninae</taxon>
        <taxon>Pyrophorini</taxon>
        <taxon>Ignelater</taxon>
    </lineage>
</organism>
<evidence type="ECO:0000313" key="3">
    <source>
        <dbReference type="EMBL" id="KAF2903312.1"/>
    </source>
</evidence>
<accession>A0A8K0GIW1</accession>
<dbReference type="EMBL" id="VTPC01001060">
    <property type="protein sequence ID" value="KAF2903312.1"/>
    <property type="molecule type" value="Genomic_DNA"/>
</dbReference>
<dbReference type="InterPro" id="IPR010099">
    <property type="entry name" value="SDR39U1"/>
</dbReference>
<keyword evidence="4" id="KW-1185">Reference proteome</keyword>
<feature type="domain" description="DUF1731" evidence="2">
    <location>
        <begin position="251"/>
        <end position="297"/>
    </location>
</feature>
<evidence type="ECO:0000313" key="4">
    <source>
        <dbReference type="Proteomes" id="UP000801492"/>
    </source>
</evidence>
<dbReference type="InterPro" id="IPR001509">
    <property type="entry name" value="Epimerase_deHydtase"/>
</dbReference>
<dbReference type="OrthoDB" id="276721at2759"/>
<feature type="domain" description="NAD-dependent epimerase/dehydratase" evidence="1">
    <location>
        <begin position="6"/>
        <end position="216"/>
    </location>
</feature>
<sequence length="310" mass="33920">MSKGIVVVGGGTGFIGSHLCSLLKSRKFDVKIISRMPGPQRMTWHDLQQTGLPAGTTAVVNVAGQNVLDPTRRWTPGFKQNVWNSRVKTTAALAKAIENAVQPPSVFVSISGVGIYKPSRTAEYSEDTHDLSDFDFLSKLCIEWEKAGNLSPTVNCRHVAVRSGVVLGRDGGMIKQLYLPFYLGLGGPVGSGTQYLPWIHVADIVRLITFAVETDGVKGVINGVAPQVITNKEFSDAFAKALWRPAIFPLPEMVLNLVFSEERAKMMTQGQKVLSKRTQALGFKFAYPDIHSACQDLVNRALKKSITYEI</sequence>
<dbReference type="PANTHER" id="PTHR11092:SF0">
    <property type="entry name" value="EPIMERASE FAMILY PROTEIN SDR39U1"/>
    <property type="match status" value="1"/>
</dbReference>
<evidence type="ECO:0000259" key="2">
    <source>
        <dbReference type="Pfam" id="PF08338"/>
    </source>
</evidence>